<dbReference type="EMBL" id="CAJVPA010000050">
    <property type="protein sequence ID" value="CAG8272896.1"/>
    <property type="molecule type" value="Genomic_DNA"/>
</dbReference>
<keyword evidence="4" id="KW-1185">Reference proteome</keyword>
<proteinExistence type="predicted"/>
<accession>A0A9W4IBZ6</accession>
<organism evidence="1 3">
    <name type="scientific">Penicillium salamii</name>
    <dbReference type="NCBI Taxonomy" id="1612424"/>
    <lineage>
        <taxon>Eukaryota</taxon>
        <taxon>Fungi</taxon>
        <taxon>Dikarya</taxon>
        <taxon>Ascomycota</taxon>
        <taxon>Pezizomycotina</taxon>
        <taxon>Eurotiomycetes</taxon>
        <taxon>Eurotiomycetidae</taxon>
        <taxon>Eurotiales</taxon>
        <taxon>Aspergillaceae</taxon>
        <taxon>Penicillium</taxon>
    </lineage>
</organism>
<comment type="caution">
    <text evidence="1">The sequence shown here is derived from an EMBL/GenBank/DDBJ whole genome shotgun (WGS) entry which is preliminary data.</text>
</comment>
<dbReference type="Proteomes" id="UP001152646">
    <property type="component" value="Unassembled WGS sequence"/>
</dbReference>
<dbReference type="OrthoDB" id="4374814at2759"/>
<dbReference type="EMBL" id="CAJVPG010000254">
    <property type="protein sequence ID" value="CAG8383699.1"/>
    <property type="molecule type" value="Genomic_DNA"/>
</dbReference>
<protein>
    <submittedName>
        <fullName evidence="1">Uncharacterized protein</fullName>
    </submittedName>
</protein>
<gene>
    <name evidence="1" type="ORF">PSALAMII_LOCUS1269</name>
    <name evidence="2" type="ORF">PSALAMII_LOCUS5996</name>
</gene>
<reference evidence="1" key="1">
    <citation type="submission" date="2021-07" db="EMBL/GenBank/DDBJ databases">
        <authorList>
            <person name="Branca A.L. A."/>
        </authorList>
    </citation>
    <scope>NUCLEOTIDE SEQUENCE</scope>
</reference>
<evidence type="ECO:0000313" key="1">
    <source>
        <dbReference type="EMBL" id="CAG8272896.1"/>
    </source>
</evidence>
<name>A0A9W4IBZ6_9EURO</name>
<sequence>MNSAPHIPVTRVEYEASNLVCSSSPIPMQSQAICPFLMTTGGMDDE</sequence>
<evidence type="ECO:0000313" key="3">
    <source>
        <dbReference type="Proteomes" id="UP001152646"/>
    </source>
</evidence>
<dbReference type="Proteomes" id="UP001152649">
    <property type="component" value="Unassembled WGS sequence"/>
</dbReference>
<evidence type="ECO:0000313" key="4">
    <source>
        <dbReference type="Proteomes" id="UP001152649"/>
    </source>
</evidence>
<dbReference type="AlphaFoldDB" id="A0A9W4IBZ6"/>
<evidence type="ECO:0000313" key="2">
    <source>
        <dbReference type="EMBL" id="CAG8383699.1"/>
    </source>
</evidence>